<organism evidence="1 2">
    <name type="scientific">Chryseobacterium taklimakanense</name>
    <dbReference type="NCBI Taxonomy" id="536441"/>
    <lineage>
        <taxon>Bacteria</taxon>
        <taxon>Pseudomonadati</taxon>
        <taxon>Bacteroidota</taxon>
        <taxon>Flavobacteriia</taxon>
        <taxon>Flavobacteriales</taxon>
        <taxon>Weeksellaceae</taxon>
        <taxon>Chryseobacterium group</taxon>
        <taxon>Chryseobacterium</taxon>
    </lineage>
</organism>
<protein>
    <submittedName>
        <fullName evidence="1">ADP-ribosylglycohydrolase</fullName>
    </submittedName>
</protein>
<dbReference type="GO" id="GO:0016787">
    <property type="term" value="F:hydrolase activity"/>
    <property type="evidence" value="ECO:0007669"/>
    <property type="project" value="UniProtKB-KW"/>
</dbReference>
<dbReference type="SUPFAM" id="SSF101478">
    <property type="entry name" value="ADP-ribosylglycohydrolase"/>
    <property type="match status" value="1"/>
</dbReference>
<dbReference type="KEGG" id="ctak:4412677_00919"/>
<dbReference type="RefSeq" id="WP_095070829.1">
    <property type="nucleotide sequence ID" value="NZ_LT906465.1"/>
</dbReference>
<dbReference type="InterPro" id="IPR036705">
    <property type="entry name" value="Ribosyl_crysJ1_sf"/>
</dbReference>
<accession>A0A239X4U0</accession>
<name>A0A239X4U0_9FLAO</name>
<dbReference type="AlphaFoldDB" id="A0A239X4U0"/>
<gene>
    <name evidence="1" type="ORF">SAMEA4412677_00919</name>
</gene>
<keyword evidence="1" id="KW-0378">Hydrolase</keyword>
<evidence type="ECO:0000313" key="2">
    <source>
        <dbReference type="Proteomes" id="UP000215196"/>
    </source>
</evidence>
<dbReference type="EMBL" id="LT906465">
    <property type="protein sequence ID" value="SNV41426.1"/>
    <property type="molecule type" value="Genomic_DNA"/>
</dbReference>
<dbReference type="Proteomes" id="UP000215196">
    <property type="component" value="Chromosome 1"/>
</dbReference>
<proteinExistence type="predicted"/>
<evidence type="ECO:0000313" key="1">
    <source>
        <dbReference type="EMBL" id="SNV41426.1"/>
    </source>
</evidence>
<reference evidence="1 2" key="1">
    <citation type="submission" date="2017-06" db="EMBL/GenBank/DDBJ databases">
        <authorList>
            <consortium name="Pathogen Informatics"/>
        </authorList>
    </citation>
    <scope>NUCLEOTIDE SEQUENCE [LARGE SCALE GENOMIC DNA]</scope>
    <source>
        <strain evidence="1 2">NCTC13490</strain>
    </source>
</reference>
<keyword evidence="2" id="KW-1185">Reference proteome</keyword>
<sequence>MDLANNVLLGCIAGDVIGSAFDYTNLKTTSFNLFSKNAKFSRATVMTMAVADALMNGKDLEENIWDFTTRYNRVKYNENFVKWLLKDETYIEFADDNYSLVRIAPVGLFANNLKDLERKSRRSVLATHVSSSVMFYAQNLAKAIYLFHLDYTKEYVADYLFKNHKNDFIGTMENIRPGSLFYPSAEFSFYYGYMSFYNSIDFEDAIRNAISCGGGDSSSVATVAGALAMSYYGNMPQEIAEFVMIKLPNEFAELIIQFQEKSNKRKEVLF</sequence>
<dbReference type="Gene3D" id="1.10.4080.10">
    <property type="entry name" value="ADP-ribosylation/Crystallin J1"/>
    <property type="match status" value="1"/>
</dbReference>